<reference evidence="6" key="1">
    <citation type="submission" date="2022-07" db="EMBL/GenBank/DDBJ databases">
        <title>Fungi with potential for degradation of polypropylene.</title>
        <authorList>
            <person name="Gostincar C."/>
        </authorList>
    </citation>
    <scope>NUCLEOTIDE SEQUENCE</scope>
    <source>
        <strain evidence="6">EXF-13308</strain>
    </source>
</reference>
<dbReference type="Gene3D" id="3.20.20.100">
    <property type="entry name" value="NADP-dependent oxidoreductase domain"/>
    <property type="match status" value="1"/>
</dbReference>
<evidence type="ECO:0000256" key="2">
    <source>
        <dbReference type="ARBA" id="ARBA00023002"/>
    </source>
</evidence>
<proteinExistence type="inferred from homology"/>
<name>A0AA38VD91_9PEZI</name>
<keyword evidence="7" id="KW-1185">Reference proteome</keyword>
<evidence type="ECO:0000313" key="7">
    <source>
        <dbReference type="Proteomes" id="UP001174694"/>
    </source>
</evidence>
<dbReference type="PANTHER" id="PTHR43364:SF2">
    <property type="entry name" value="ARYL-ALCOHOL DEHYDROGENASE AAD10-RELATED"/>
    <property type="match status" value="1"/>
</dbReference>
<comment type="pathway">
    <text evidence="1">Secondary metabolite biosynthesis; terpenoid biosynthesis.</text>
</comment>
<feature type="domain" description="NADP-dependent oxidoreductase" evidence="5">
    <location>
        <begin position="31"/>
        <end position="339"/>
    </location>
</feature>
<dbReference type="InterPro" id="IPR023210">
    <property type="entry name" value="NADP_OxRdtase_dom"/>
</dbReference>
<evidence type="ECO:0000256" key="3">
    <source>
        <dbReference type="ARBA" id="ARBA00038157"/>
    </source>
</evidence>
<dbReference type="SUPFAM" id="SSF51430">
    <property type="entry name" value="NAD(P)-linked oxidoreductase"/>
    <property type="match status" value="1"/>
</dbReference>
<protein>
    <recommendedName>
        <fullName evidence="4">Aldo-keto reductase ausK</fullName>
    </recommendedName>
</protein>
<dbReference type="GO" id="GO:0016491">
    <property type="term" value="F:oxidoreductase activity"/>
    <property type="evidence" value="ECO:0007669"/>
    <property type="project" value="UniProtKB-KW"/>
</dbReference>
<evidence type="ECO:0000256" key="1">
    <source>
        <dbReference type="ARBA" id="ARBA00004721"/>
    </source>
</evidence>
<dbReference type="EMBL" id="JANBVO010000025">
    <property type="protein sequence ID" value="KAJ9141645.1"/>
    <property type="molecule type" value="Genomic_DNA"/>
</dbReference>
<dbReference type="FunFam" id="3.20.20.100:FF:000024">
    <property type="entry name" value="Aryl-alcohol dehydrogenase"/>
    <property type="match status" value="1"/>
</dbReference>
<accession>A0AA38VD91</accession>
<evidence type="ECO:0000256" key="4">
    <source>
        <dbReference type="ARBA" id="ARBA00073126"/>
    </source>
</evidence>
<dbReference type="Proteomes" id="UP001174694">
    <property type="component" value="Unassembled WGS sequence"/>
</dbReference>
<dbReference type="PANTHER" id="PTHR43364">
    <property type="entry name" value="NADH-SPECIFIC METHYLGLYOXAL REDUCTASE-RELATED"/>
    <property type="match status" value="1"/>
</dbReference>
<evidence type="ECO:0000313" key="6">
    <source>
        <dbReference type="EMBL" id="KAJ9141645.1"/>
    </source>
</evidence>
<dbReference type="Pfam" id="PF00248">
    <property type="entry name" value="Aldo_ket_red"/>
    <property type="match status" value="1"/>
</dbReference>
<dbReference type="InterPro" id="IPR036812">
    <property type="entry name" value="NAD(P)_OxRdtase_dom_sf"/>
</dbReference>
<dbReference type="AlphaFoldDB" id="A0AA38VD91"/>
<evidence type="ECO:0000259" key="5">
    <source>
        <dbReference type="Pfam" id="PF00248"/>
    </source>
</evidence>
<comment type="caution">
    <text evidence="6">The sequence shown here is derived from an EMBL/GenBank/DDBJ whole genome shotgun (WGS) entry which is preliminary data.</text>
</comment>
<gene>
    <name evidence="6" type="ORF">NKR23_g7812</name>
</gene>
<comment type="similarity">
    <text evidence="3">Belongs to the aldo/keto reductase family. Aldo/keto reductase 2 subfamily.</text>
</comment>
<dbReference type="InterPro" id="IPR050523">
    <property type="entry name" value="AKR_Detox_Biosynth"/>
</dbReference>
<sequence length="383" mass="42542">MSDVFLSAPEPKTDLGRYRILSSTAGVRVSPLALGGMSFGTAWSQSMGSVDQDQTFKILDTYYEAGGNFIDTANNYQNEQSEVFIGKWMADRGNRDLIFLATKFTYNYRMWELGGGKSVNYSGNSKKSLHLSVHDSLRKLQTSYIDLLYVHWWDWTTSIEELMDSLHILVEQGKVLYLGASDTPAWVVSAANVYARDHGKTPFSVYQGRWNVMARDFERDIIPMARHFGMALCPWDVLGGGKLQTKKQVEARQKAGEGLRLLTGAGQTEDEQRASAALEKVASAHDIESIQQIALAYVMRKASNVFPLVGGRKVEHLQDNIKALKIRLTDEQVAYIDSVKPFDIGFPLNVMGDDPKVTGAVPALAAAFAHISFQKAPKPVGYE</sequence>
<organism evidence="6 7">
    <name type="scientific">Pleurostoma richardsiae</name>
    <dbReference type="NCBI Taxonomy" id="41990"/>
    <lineage>
        <taxon>Eukaryota</taxon>
        <taxon>Fungi</taxon>
        <taxon>Dikarya</taxon>
        <taxon>Ascomycota</taxon>
        <taxon>Pezizomycotina</taxon>
        <taxon>Sordariomycetes</taxon>
        <taxon>Sordariomycetidae</taxon>
        <taxon>Calosphaeriales</taxon>
        <taxon>Pleurostomataceae</taxon>
        <taxon>Pleurostoma</taxon>
    </lineage>
</organism>
<keyword evidence="2" id="KW-0560">Oxidoreductase</keyword>